<dbReference type="KEGG" id="theu:HPC62_06815"/>
<evidence type="ECO:0000259" key="1">
    <source>
        <dbReference type="Pfam" id="PF14229"/>
    </source>
</evidence>
<dbReference type="Proteomes" id="UP000505210">
    <property type="component" value="Chromosome"/>
</dbReference>
<protein>
    <submittedName>
        <fullName evidence="2">DUF4332 domain-containing protein</fullName>
    </submittedName>
</protein>
<name>A0A6M8BCS9_9CYAN</name>
<dbReference type="Pfam" id="PF14229">
    <property type="entry name" value="DUF4332"/>
    <property type="match status" value="1"/>
</dbReference>
<proteinExistence type="predicted"/>
<dbReference type="InterPro" id="IPR025567">
    <property type="entry name" value="DUF4332"/>
</dbReference>
<evidence type="ECO:0000313" key="3">
    <source>
        <dbReference type="Proteomes" id="UP000505210"/>
    </source>
</evidence>
<sequence length="136" mass="14959">MKDNNVTVIKGIDDAAAKALQAAGIETTEALLEKGATPSGRKQLAQATGLPEADLLRWLNLADLYRIKGIGREYADLLELAGVDTVPELAQRNPENLHQQIVRLNEERNIVKLLPEAVLVANWVAQAKELPRVIQY</sequence>
<gene>
    <name evidence="2" type="ORF">HPC62_06815</name>
</gene>
<dbReference type="RefSeq" id="WP_172354328.1">
    <property type="nucleotide sequence ID" value="NZ_CP053661.1"/>
</dbReference>
<organism evidence="2 3">
    <name type="scientific">Thermoleptolyngbya sichuanensis A183</name>
    <dbReference type="NCBI Taxonomy" id="2737172"/>
    <lineage>
        <taxon>Bacteria</taxon>
        <taxon>Bacillati</taxon>
        <taxon>Cyanobacteriota</taxon>
        <taxon>Cyanophyceae</taxon>
        <taxon>Oculatellales</taxon>
        <taxon>Oculatellaceae</taxon>
        <taxon>Thermoleptolyngbya</taxon>
        <taxon>Thermoleptolyngbya sichuanensis</taxon>
    </lineage>
</organism>
<reference evidence="2 3" key="1">
    <citation type="submission" date="2020-05" db="EMBL/GenBank/DDBJ databases">
        <title>Complete genome sequence of of a novel Thermoleptolyngbya strain isolated from hot springs of Ganzi, Sichuan China.</title>
        <authorList>
            <person name="Tang J."/>
            <person name="Daroch M."/>
            <person name="Li L."/>
            <person name="Waleron K."/>
            <person name="Waleron M."/>
            <person name="Waleron M."/>
        </authorList>
    </citation>
    <scope>NUCLEOTIDE SEQUENCE [LARGE SCALE GENOMIC DNA]</scope>
    <source>
        <strain evidence="2 3">PKUAC-SCTA183</strain>
    </source>
</reference>
<dbReference type="AlphaFoldDB" id="A0A6M8BCS9"/>
<dbReference type="Gene3D" id="1.10.150.20">
    <property type="entry name" value="5' to 3' exonuclease, C-terminal subdomain"/>
    <property type="match status" value="2"/>
</dbReference>
<feature type="domain" description="DUF4332" evidence="1">
    <location>
        <begin position="11"/>
        <end position="130"/>
    </location>
</feature>
<keyword evidence="3" id="KW-1185">Reference proteome</keyword>
<evidence type="ECO:0000313" key="2">
    <source>
        <dbReference type="EMBL" id="QKD81946.1"/>
    </source>
</evidence>
<accession>A0A6M8BCS9</accession>
<dbReference type="EMBL" id="CP053661">
    <property type="protein sequence ID" value="QKD81946.1"/>
    <property type="molecule type" value="Genomic_DNA"/>
</dbReference>